<dbReference type="Pfam" id="PF13490">
    <property type="entry name" value="zf-HC2"/>
    <property type="match status" value="1"/>
</dbReference>
<feature type="transmembrane region" description="Helical" evidence="2">
    <location>
        <begin position="148"/>
        <end position="167"/>
    </location>
</feature>
<evidence type="ECO:0000313" key="5">
    <source>
        <dbReference type="Proteomes" id="UP001500618"/>
    </source>
</evidence>
<keyword evidence="2" id="KW-0472">Membrane</keyword>
<keyword evidence="2" id="KW-0812">Transmembrane</keyword>
<feature type="domain" description="Putative zinc-finger" evidence="3">
    <location>
        <begin position="3"/>
        <end position="36"/>
    </location>
</feature>
<evidence type="ECO:0000256" key="1">
    <source>
        <dbReference type="SAM" id="MobiDB-lite"/>
    </source>
</evidence>
<dbReference type="InterPro" id="IPR027383">
    <property type="entry name" value="Znf_put"/>
</dbReference>
<feature type="transmembrane region" description="Helical" evidence="2">
    <location>
        <begin position="173"/>
        <end position="192"/>
    </location>
</feature>
<protein>
    <recommendedName>
        <fullName evidence="3">Putative zinc-finger domain-containing protein</fullName>
    </recommendedName>
</protein>
<accession>A0ABN2IP12</accession>
<evidence type="ECO:0000313" key="4">
    <source>
        <dbReference type="EMBL" id="GAA1708892.1"/>
    </source>
</evidence>
<feature type="region of interest" description="Disordered" evidence="1">
    <location>
        <begin position="219"/>
        <end position="242"/>
    </location>
</feature>
<evidence type="ECO:0000256" key="2">
    <source>
        <dbReference type="SAM" id="Phobius"/>
    </source>
</evidence>
<dbReference type="Proteomes" id="UP001500618">
    <property type="component" value="Unassembled WGS sequence"/>
</dbReference>
<reference evidence="4 5" key="1">
    <citation type="journal article" date="2019" name="Int. J. Syst. Evol. Microbiol.">
        <title>The Global Catalogue of Microorganisms (GCM) 10K type strain sequencing project: providing services to taxonomists for standard genome sequencing and annotation.</title>
        <authorList>
            <consortium name="The Broad Institute Genomics Platform"/>
            <consortium name="The Broad Institute Genome Sequencing Center for Infectious Disease"/>
            <person name="Wu L."/>
            <person name="Ma J."/>
        </authorList>
    </citation>
    <scope>NUCLEOTIDE SEQUENCE [LARGE SCALE GENOMIC DNA]</scope>
    <source>
        <strain evidence="4 5">JCM 14718</strain>
    </source>
</reference>
<dbReference type="EMBL" id="BAAANY010000032">
    <property type="protein sequence ID" value="GAA1708892.1"/>
    <property type="molecule type" value="Genomic_DNA"/>
</dbReference>
<keyword evidence="2" id="KW-1133">Transmembrane helix</keyword>
<comment type="caution">
    <text evidence="4">The sequence shown here is derived from an EMBL/GenBank/DDBJ whole genome shotgun (WGS) entry which is preliminary data.</text>
</comment>
<sequence>MHCEQAREAISALLDDEDPGVSPVAVEEHVTGCVSCMAWRESAAAITRMTRLEPAVATPDVTATVLSRVPLLRPSRWPGRLRWGLGLIAAGQFAVGASQLLAPAGSVAASVTVMTGGHMSHETGAFNIALAVVLVWVALRPAQASTQLPVLLSFVAVLTFAVAVDLLDGEVGWARLTTHVPVVVGLLFTALLRRYGWPSLGPSGRAVAAGPLSTTAGDQVALRAATNPPDQHHSPAAHRRAA</sequence>
<evidence type="ECO:0000259" key="3">
    <source>
        <dbReference type="Pfam" id="PF13490"/>
    </source>
</evidence>
<gene>
    <name evidence="4" type="ORF">GCM10009765_67990</name>
</gene>
<feature type="transmembrane region" description="Helical" evidence="2">
    <location>
        <begin position="83"/>
        <end position="104"/>
    </location>
</feature>
<organism evidence="4 5">
    <name type="scientific">Fodinicola feengrottensis</name>
    <dbReference type="NCBI Taxonomy" id="435914"/>
    <lineage>
        <taxon>Bacteria</taxon>
        <taxon>Bacillati</taxon>
        <taxon>Actinomycetota</taxon>
        <taxon>Actinomycetes</taxon>
        <taxon>Mycobacteriales</taxon>
        <taxon>Fodinicola</taxon>
    </lineage>
</organism>
<proteinExistence type="predicted"/>
<name>A0ABN2IP12_9ACTN</name>
<keyword evidence="5" id="KW-1185">Reference proteome</keyword>
<feature type="transmembrane region" description="Helical" evidence="2">
    <location>
        <begin position="124"/>
        <end position="141"/>
    </location>
</feature>
<dbReference type="RefSeq" id="WP_344314269.1">
    <property type="nucleotide sequence ID" value="NZ_BAAANY010000032.1"/>
</dbReference>